<feature type="compositionally biased region" description="Acidic residues" evidence="1">
    <location>
        <begin position="162"/>
        <end position="178"/>
    </location>
</feature>
<evidence type="ECO:0000256" key="1">
    <source>
        <dbReference type="SAM" id="MobiDB-lite"/>
    </source>
</evidence>
<name>A0ABW3GWF1_9BACL</name>
<dbReference type="RefSeq" id="WP_381011129.1">
    <property type="nucleotide sequence ID" value="NZ_JBHTJF010000022.1"/>
</dbReference>
<dbReference type="Pfam" id="PF13413">
    <property type="entry name" value="HTH_25"/>
    <property type="match status" value="1"/>
</dbReference>
<gene>
    <name evidence="3" type="ORF">ACFQ0V_06320</name>
</gene>
<dbReference type="CDD" id="cd00093">
    <property type="entry name" value="HTH_XRE"/>
    <property type="match status" value="1"/>
</dbReference>
<feature type="region of interest" description="Disordered" evidence="1">
    <location>
        <begin position="136"/>
        <end position="178"/>
    </location>
</feature>
<dbReference type="InterPro" id="IPR001387">
    <property type="entry name" value="Cro/C1-type_HTH"/>
</dbReference>
<evidence type="ECO:0000313" key="3">
    <source>
        <dbReference type="EMBL" id="MFD0943388.1"/>
    </source>
</evidence>
<dbReference type="PANTHER" id="PTHR34475">
    <property type="match status" value="1"/>
</dbReference>
<reference evidence="4" key="1">
    <citation type="journal article" date="2019" name="Int. J. Syst. Evol. Microbiol.">
        <title>The Global Catalogue of Microorganisms (GCM) 10K type strain sequencing project: providing services to taxonomists for standard genome sequencing and annotation.</title>
        <authorList>
            <consortium name="The Broad Institute Genomics Platform"/>
            <consortium name="The Broad Institute Genome Sequencing Center for Infectious Disease"/>
            <person name="Wu L."/>
            <person name="Ma J."/>
        </authorList>
    </citation>
    <scope>NUCLEOTIDE SEQUENCE [LARGE SCALE GENOMIC DNA]</scope>
    <source>
        <strain evidence="4">CCUG 63563</strain>
    </source>
</reference>
<proteinExistence type="predicted"/>
<accession>A0ABW3GWF1</accession>
<evidence type="ECO:0000256" key="2">
    <source>
        <dbReference type="SAM" id="Phobius"/>
    </source>
</evidence>
<keyword evidence="2" id="KW-1133">Transmembrane helix</keyword>
<comment type="caution">
    <text evidence="3">The sequence shown here is derived from an EMBL/GenBank/DDBJ whole genome shotgun (WGS) entry which is preliminary data.</text>
</comment>
<keyword evidence="2" id="KW-0812">Transmembrane</keyword>
<dbReference type="SUPFAM" id="SSF47413">
    <property type="entry name" value="lambda repressor-like DNA-binding domains"/>
    <property type="match status" value="1"/>
</dbReference>
<feature type="transmembrane region" description="Helical" evidence="2">
    <location>
        <begin position="110"/>
        <end position="129"/>
    </location>
</feature>
<dbReference type="PANTHER" id="PTHR34475:SF1">
    <property type="entry name" value="CYTOSKELETON PROTEIN RODZ"/>
    <property type="match status" value="1"/>
</dbReference>
<dbReference type="EMBL" id="JBHTJF010000022">
    <property type="protein sequence ID" value="MFD0943388.1"/>
    <property type="molecule type" value="Genomic_DNA"/>
</dbReference>
<organism evidence="3 4">
    <name type="scientific">Savagea faecisuis</name>
    <dbReference type="NCBI Taxonomy" id="1274803"/>
    <lineage>
        <taxon>Bacteria</taxon>
        <taxon>Bacillati</taxon>
        <taxon>Bacillota</taxon>
        <taxon>Bacilli</taxon>
        <taxon>Bacillales</taxon>
        <taxon>Caryophanaceae</taxon>
        <taxon>Savagea</taxon>
    </lineage>
</organism>
<dbReference type="InterPro" id="IPR010982">
    <property type="entry name" value="Lambda_DNA-bd_dom_sf"/>
</dbReference>
<keyword evidence="4" id="KW-1185">Reference proteome</keyword>
<protein>
    <submittedName>
        <fullName evidence="3">Helix-turn-helix domain-containing protein</fullName>
    </submittedName>
</protein>
<dbReference type="InterPro" id="IPR050400">
    <property type="entry name" value="Bact_Cytoskel_RodZ"/>
</dbReference>
<dbReference type="Proteomes" id="UP001596976">
    <property type="component" value="Unassembled WGS sequence"/>
</dbReference>
<dbReference type="Gene3D" id="1.10.260.40">
    <property type="entry name" value="lambda repressor-like DNA-binding domains"/>
    <property type="match status" value="1"/>
</dbReference>
<evidence type="ECO:0000313" key="4">
    <source>
        <dbReference type="Proteomes" id="UP001596976"/>
    </source>
</evidence>
<keyword evidence="2" id="KW-0472">Membrane</keyword>
<sequence length="289" mass="32945">MTGLGELLRGAREAKGYSLDDLQSITKIQKRYLSGIEKEDYSSMPGAFYARAFIKQYAEAVDLDPQEVLSLYKEDQPSPEVKAEEEVTPLRARHRRVRSNNAMKQMMPKLFFAIIIIAVIVIVALLMKWTMNDKGENSPVADLPDDNKVTVQQKEPPKPPVVEEEPEEEEEEIEEEVEEEPVIEQKVEVVSVAGDTTTYRLSEVDQFKLRIELSGESWVSILTENQEELTPGGAKVLNDGDVVDLDVTEHSQVRLRLGRTNDAKVFINDELLDYELERVDQTIYIQFEK</sequence>